<evidence type="ECO:0000256" key="9">
    <source>
        <dbReference type="ARBA" id="ARBA00023204"/>
    </source>
</evidence>
<feature type="transmembrane region" description="Helical" evidence="11">
    <location>
        <begin position="483"/>
        <end position="501"/>
    </location>
</feature>
<feature type="transmembrane region" description="Helical" evidence="11">
    <location>
        <begin position="63"/>
        <end position="86"/>
    </location>
</feature>
<feature type="transmembrane region" description="Helical" evidence="11">
    <location>
        <begin position="566"/>
        <end position="586"/>
    </location>
</feature>
<evidence type="ECO:0000256" key="4">
    <source>
        <dbReference type="ARBA" id="ARBA00022722"/>
    </source>
</evidence>
<feature type="transmembrane region" description="Helical" evidence="11">
    <location>
        <begin position="521"/>
        <end position="542"/>
    </location>
</feature>
<evidence type="ECO:0000256" key="6">
    <source>
        <dbReference type="ARBA" id="ARBA00022763"/>
    </source>
</evidence>
<dbReference type="InterPro" id="IPR005135">
    <property type="entry name" value="Endo/exonuclease/phosphatase"/>
</dbReference>
<evidence type="ECO:0000256" key="2">
    <source>
        <dbReference type="ARBA" id="ARBA00001946"/>
    </source>
</evidence>
<sequence length="899" mass="99267">MPENTNTDTGEDLVALGEALANSLIATGEEVSSNFERRNSLPSRLAIGRSASTLSSSSPLAPIIAASPLLSSCPSIVLPLLAGILVDKVGRLAAIDTSLENLAAPEAMQIGRSLRMALDVSASMEDALSKWSNYYPSVDELLRTKPLLGRVIAAMARRMIDQRVHPKLFGRFELPRTPLEFVFDKDSDALMAFLGPHVGSASTLSDRAPFFLTLIGSYVWLVVVFGILPTGNALYGTESRAMWSVVWYPLIIATSCYGASCYVFSILGGHYVLQKKSRAYRRRFMLKIFAWTTGVCVIMQPAFAAVCAYTLAWPVPWILMTGPMFLPPMIPIIRGMLRKEDASRVMGNKELKRIVQMFGFIFMPMTFIVPMSTAAYLNTEGFQQLGVIVALIAVRMAAVNTLEYVSIGVINDFVCILTGFAFDVLFETQAAILGASADLTITLAFPPITDLMGNIATIVYIMKFAKSKREQSLVLVSLCLREVVELVTSLGVMLVYTSAWLTHRKDYYMIDVVTSDKLERALIMAGLDFVGELAVLLVLGFISRTTFGLGIVDIANATVQAGYKTVWFLMLSGTSSYVFGFLLYSMGTDYYLAVDSWGFGPYGDCAARQTGSAVCSYNVWMSSSRQIVRHRNLIAELITRRPAVVLLQEVKPWLADGIRACPLQQLYIISPFNYGYGNLTLVRRDLTPSNSALEPSQVVFEDLPLTTIHGRSLLLTTVTGLSGLNDLVFANMHFESLASEKIRAIQLQEVRDALPSPPSSHSLVLVGGDYNFDDLQTWGDWQKTARFPDDDQETPLPPPAPLENANIERIMHPTYADAWLHLAKDDAASDPNTTPRDADRRYTFDGKLNQNVKDSRETMRYDRFLVSRHAGLSSLEDVEILRPPDVSDHFGLLASFQNL</sequence>
<comment type="caution">
    <text evidence="13">The sequence shown here is derived from an EMBL/GenBank/DDBJ whole genome shotgun (WGS) entry which is preliminary data.</text>
</comment>
<proteinExistence type="predicted"/>
<keyword evidence="7" id="KW-0378">Hydrolase</keyword>
<feature type="transmembrane region" description="Helical" evidence="11">
    <location>
        <begin position="210"/>
        <end position="234"/>
    </location>
</feature>
<comment type="cofactor">
    <cofactor evidence="1">
        <name>Mn(2+)</name>
        <dbReference type="ChEBI" id="CHEBI:29035"/>
    </cofactor>
</comment>
<feature type="transmembrane region" description="Helical" evidence="11">
    <location>
        <begin position="246"/>
        <end position="267"/>
    </location>
</feature>
<dbReference type="SUPFAM" id="SSF56219">
    <property type="entry name" value="DNase I-like"/>
    <property type="match status" value="1"/>
</dbReference>
<evidence type="ECO:0000256" key="3">
    <source>
        <dbReference type="ARBA" id="ARBA00004322"/>
    </source>
</evidence>
<feature type="transmembrane region" description="Helical" evidence="11">
    <location>
        <begin position="383"/>
        <end position="402"/>
    </location>
</feature>
<reference evidence="13 14" key="1">
    <citation type="journal article" date="2023" name="Commun. Biol.">
        <title>Genome analysis of Parmales, the sister group of diatoms, reveals the evolutionary specialization of diatoms from phago-mixotrophs to photoautotrophs.</title>
        <authorList>
            <person name="Ban H."/>
            <person name="Sato S."/>
            <person name="Yoshikawa S."/>
            <person name="Yamada K."/>
            <person name="Nakamura Y."/>
            <person name="Ichinomiya M."/>
            <person name="Sato N."/>
            <person name="Blanc-Mathieu R."/>
            <person name="Endo H."/>
            <person name="Kuwata A."/>
            <person name="Ogata H."/>
        </authorList>
    </citation>
    <scope>NUCLEOTIDE SEQUENCE [LARGE SCALE GENOMIC DNA]</scope>
</reference>
<evidence type="ECO:0000313" key="14">
    <source>
        <dbReference type="Proteomes" id="UP001165060"/>
    </source>
</evidence>
<keyword evidence="10" id="KW-0539">Nucleus</keyword>
<dbReference type="Gene3D" id="3.60.10.10">
    <property type="entry name" value="Endonuclease/exonuclease/phosphatase"/>
    <property type="match status" value="1"/>
</dbReference>
<keyword evidence="5" id="KW-0479">Metal-binding</keyword>
<keyword evidence="8" id="KW-0460">Magnesium</keyword>
<dbReference type="PANTHER" id="PTHR15822:SF4">
    <property type="entry name" value="TYROSYL-DNA PHOSPHODIESTERASE 2"/>
    <property type="match status" value="1"/>
</dbReference>
<evidence type="ECO:0000256" key="8">
    <source>
        <dbReference type="ARBA" id="ARBA00022842"/>
    </source>
</evidence>
<keyword evidence="11" id="KW-1133">Transmembrane helix</keyword>
<keyword evidence="4" id="KW-0540">Nuclease</keyword>
<dbReference type="InterPro" id="IPR036691">
    <property type="entry name" value="Endo/exonu/phosph_ase_sf"/>
</dbReference>
<feature type="transmembrane region" description="Helical" evidence="11">
    <location>
        <begin position="358"/>
        <end position="377"/>
    </location>
</feature>
<comment type="subcellular location">
    <subcellularLocation>
        <location evidence="3">Nucleus</location>
        <location evidence="3">PML body</location>
    </subcellularLocation>
</comment>
<dbReference type="Pfam" id="PF03372">
    <property type="entry name" value="Exo_endo_phos"/>
    <property type="match status" value="1"/>
</dbReference>
<accession>A0ABQ6ME82</accession>
<keyword evidence="11" id="KW-0472">Membrane</keyword>
<evidence type="ECO:0000256" key="7">
    <source>
        <dbReference type="ARBA" id="ARBA00022801"/>
    </source>
</evidence>
<dbReference type="PANTHER" id="PTHR15822">
    <property type="entry name" value="TRAF AND TNF RECEPTOR-ASSOCIATED PROTEIN"/>
    <property type="match status" value="1"/>
</dbReference>
<feature type="transmembrane region" description="Helical" evidence="11">
    <location>
        <begin position="288"/>
        <end position="311"/>
    </location>
</feature>
<dbReference type="InterPro" id="IPR051547">
    <property type="entry name" value="TDP2-like"/>
</dbReference>
<keyword evidence="6" id="KW-0227">DNA damage</keyword>
<feature type="domain" description="Endonuclease/exonuclease/phosphatase" evidence="12">
    <location>
        <begin position="615"/>
        <end position="889"/>
    </location>
</feature>
<evidence type="ECO:0000259" key="12">
    <source>
        <dbReference type="Pfam" id="PF03372"/>
    </source>
</evidence>
<dbReference type="Proteomes" id="UP001165060">
    <property type="component" value="Unassembled WGS sequence"/>
</dbReference>
<organism evidence="13 14">
    <name type="scientific">Tetraparma gracilis</name>
    <dbReference type="NCBI Taxonomy" id="2962635"/>
    <lineage>
        <taxon>Eukaryota</taxon>
        <taxon>Sar</taxon>
        <taxon>Stramenopiles</taxon>
        <taxon>Ochrophyta</taxon>
        <taxon>Bolidophyceae</taxon>
        <taxon>Parmales</taxon>
        <taxon>Triparmaceae</taxon>
        <taxon>Tetraparma</taxon>
    </lineage>
</organism>
<evidence type="ECO:0000256" key="5">
    <source>
        <dbReference type="ARBA" id="ARBA00022723"/>
    </source>
</evidence>
<feature type="transmembrane region" description="Helical" evidence="11">
    <location>
        <begin position="414"/>
        <end position="435"/>
    </location>
</feature>
<feature type="transmembrane region" description="Helical" evidence="11">
    <location>
        <begin position="317"/>
        <end position="337"/>
    </location>
</feature>
<protein>
    <recommendedName>
        <fullName evidence="12">Endonuclease/exonuclease/phosphatase domain-containing protein</fullName>
    </recommendedName>
</protein>
<keyword evidence="14" id="KW-1185">Reference proteome</keyword>
<feature type="transmembrane region" description="Helical" evidence="11">
    <location>
        <begin position="441"/>
        <end position="462"/>
    </location>
</feature>
<evidence type="ECO:0000256" key="11">
    <source>
        <dbReference type="SAM" id="Phobius"/>
    </source>
</evidence>
<dbReference type="EMBL" id="BRYB01000181">
    <property type="protein sequence ID" value="GMI24744.1"/>
    <property type="molecule type" value="Genomic_DNA"/>
</dbReference>
<gene>
    <name evidence="13" type="ORF">TeGR_g9755</name>
</gene>
<evidence type="ECO:0000313" key="13">
    <source>
        <dbReference type="EMBL" id="GMI24744.1"/>
    </source>
</evidence>
<keyword evidence="9" id="KW-0234">DNA repair</keyword>
<evidence type="ECO:0000256" key="10">
    <source>
        <dbReference type="ARBA" id="ARBA00023242"/>
    </source>
</evidence>
<evidence type="ECO:0000256" key="1">
    <source>
        <dbReference type="ARBA" id="ARBA00001936"/>
    </source>
</evidence>
<comment type="cofactor">
    <cofactor evidence="2">
        <name>Mg(2+)</name>
        <dbReference type="ChEBI" id="CHEBI:18420"/>
    </cofactor>
</comment>
<keyword evidence="11" id="KW-0812">Transmembrane</keyword>
<name>A0ABQ6ME82_9STRA</name>